<dbReference type="InterPro" id="IPR020588">
    <property type="entry name" value="RecA_ATP-bd"/>
</dbReference>
<dbReference type="InterPro" id="IPR027417">
    <property type="entry name" value="P-loop_NTPase"/>
</dbReference>
<dbReference type="GO" id="GO:0000725">
    <property type="term" value="P:recombinational repair"/>
    <property type="evidence" value="ECO:0007669"/>
    <property type="project" value="TreeGrafter"/>
</dbReference>
<dbReference type="SUPFAM" id="SSF52540">
    <property type="entry name" value="P-loop containing nucleoside triphosphate hydrolases"/>
    <property type="match status" value="1"/>
</dbReference>
<reference evidence="4" key="2">
    <citation type="journal article" date="2024" name="Plant">
        <title>Genomic evolution and insights into agronomic trait innovations of Sesamum species.</title>
        <authorList>
            <person name="Miao H."/>
            <person name="Wang L."/>
            <person name="Qu L."/>
            <person name="Liu H."/>
            <person name="Sun Y."/>
            <person name="Le M."/>
            <person name="Wang Q."/>
            <person name="Wei S."/>
            <person name="Zheng Y."/>
            <person name="Lin W."/>
            <person name="Duan Y."/>
            <person name="Cao H."/>
            <person name="Xiong S."/>
            <person name="Wang X."/>
            <person name="Wei L."/>
            <person name="Li C."/>
            <person name="Ma Q."/>
            <person name="Ju M."/>
            <person name="Zhao R."/>
            <person name="Li G."/>
            <person name="Mu C."/>
            <person name="Tian Q."/>
            <person name="Mei H."/>
            <person name="Zhang T."/>
            <person name="Gao T."/>
            <person name="Zhang H."/>
        </authorList>
    </citation>
    <scope>NUCLEOTIDE SEQUENCE</scope>
    <source>
        <strain evidence="4">G01</strain>
    </source>
</reference>
<sequence length="413" mass="45100">MQTTDMRAFRSLHLCKNLRTLSSLYPNPIITCNKSRNYPQFPKKFHSTRHRRFPSSTSADESAASSWSVFPHSPPPVDSPSQQNATVQTVYDPPTGRLLTKREYNGGEESGPGVEKAENPPNVEVGTRVYGDIIGSSSVSSSIRKKGKSRIVYVCESCGYSDGQWWGTCKQCEETGTMKQFTTESANRKVSGIQVSENMVRSWLPKVAGGPTPIKLTDVYGQIDESNWRIPLPGLFGAEVERVLGGGLVPGSLVLVGGDPGVGKSTLLLQMLHMLLDIFLYAEEGFFSSSVCNSCFILSVEQIGNRADRLCIKTEELFLYSSTNIEDILEQAKRLSPRAVVIDSIQTVYLEGVTGSAGGDVQVKECTSALLRFAKKTNIPVLLIGHVTKTGDIAGPRVLEHIVDVVLYMEVGA</sequence>
<keyword evidence="1" id="KW-0479">Metal-binding</keyword>
<organism evidence="4">
    <name type="scientific">Sesamum angustifolium</name>
    <dbReference type="NCBI Taxonomy" id="2727405"/>
    <lineage>
        <taxon>Eukaryota</taxon>
        <taxon>Viridiplantae</taxon>
        <taxon>Streptophyta</taxon>
        <taxon>Embryophyta</taxon>
        <taxon>Tracheophyta</taxon>
        <taxon>Spermatophyta</taxon>
        <taxon>Magnoliopsida</taxon>
        <taxon>eudicotyledons</taxon>
        <taxon>Gunneridae</taxon>
        <taxon>Pentapetalae</taxon>
        <taxon>asterids</taxon>
        <taxon>lamiids</taxon>
        <taxon>Lamiales</taxon>
        <taxon>Pedaliaceae</taxon>
        <taxon>Sesamum</taxon>
    </lineage>
</organism>
<dbReference type="GO" id="GO:0005524">
    <property type="term" value="F:ATP binding"/>
    <property type="evidence" value="ECO:0007669"/>
    <property type="project" value="InterPro"/>
</dbReference>
<accession>A0AAW2LK44</accession>
<gene>
    <name evidence="4" type="ORF">Sangu_2088500</name>
</gene>
<proteinExistence type="predicted"/>
<dbReference type="AlphaFoldDB" id="A0AAW2LK44"/>
<dbReference type="PANTHER" id="PTHR32472">
    <property type="entry name" value="DNA REPAIR PROTEIN RADA"/>
    <property type="match status" value="1"/>
</dbReference>
<reference evidence="4" key="1">
    <citation type="submission" date="2020-06" db="EMBL/GenBank/DDBJ databases">
        <authorList>
            <person name="Li T."/>
            <person name="Hu X."/>
            <person name="Zhang T."/>
            <person name="Song X."/>
            <person name="Zhang H."/>
            <person name="Dai N."/>
            <person name="Sheng W."/>
            <person name="Hou X."/>
            <person name="Wei L."/>
        </authorList>
    </citation>
    <scope>NUCLEOTIDE SEQUENCE</scope>
    <source>
        <strain evidence="4">G01</strain>
        <tissue evidence="4">Leaf</tissue>
    </source>
</reference>
<feature type="region of interest" description="Disordered" evidence="2">
    <location>
        <begin position="64"/>
        <end position="123"/>
    </location>
</feature>
<name>A0AAW2LK44_9LAMI</name>
<dbReference type="Pfam" id="PF18073">
    <property type="entry name" value="Zn_ribbon_LapB"/>
    <property type="match status" value="1"/>
</dbReference>
<evidence type="ECO:0000313" key="4">
    <source>
        <dbReference type="EMBL" id="KAL0319323.1"/>
    </source>
</evidence>
<dbReference type="EMBL" id="JACGWK010000013">
    <property type="protein sequence ID" value="KAL0319323.1"/>
    <property type="molecule type" value="Genomic_DNA"/>
</dbReference>
<evidence type="ECO:0000256" key="2">
    <source>
        <dbReference type="SAM" id="MobiDB-lite"/>
    </source>
</evidence>
<feature type="domain" description="RecA family profile 1" evidence="3">
    <location>
        <begin position="229"/>
        <end position="387"/>
    </location>
</feature>
<dbReference type="InterPro" id="IPR003593">
    <property type="entry name" value="AAA+_ATPase"/>
</dbReference>
<dbReference type="GO" id="GO:0003677">
    <property type="term" value="F:DNA binding"/>
    <property type="evidence" value="ECO:0007669"/>
    <property type="project" value="InterPro"/>
</dbReference>
<dbReference type="Pfam" id="PF13481">
    <property type="entry name" value="AAA_25"/>
    <property type="match status" value="1"/>
</dbReference>
<dbReference type="GO" id="GO:0140664">
    <property type="term" value="F:ATP-dependent DNA damage sensor activity"/>
    <property type="evidence" value="ECO:0007669"/>
    <property type="project" value="InterPro"/>
</dbReference>
<comment type="caution">
    <text evidence="4">The sequence shown here is derived from an EMBL/GenBank/DDBJ whole genome shotgun (WGS) entry which is preliminary data.</text>
</comment>
<protein>
    <submittedName>
        <fullName evidence="4">DNA repair protein RadA</fullName>
    </submittedName>
</protein>
<dbReference type="PANTHER" id="PTHR32472:SF10">
    <property type="entry name" value="DNA REPAIR PROTEIN RADA-LIKE PROTEIN"/>
    <property type="match status" value="1"/>
</dbReference>
<dbReference type="GO" id="GO:0046872">
    <property type="term" value="F:metal ion binding"/>
    <property type="evidence" value="ECO:0007669"/>
    <property type="project" value="UniProtKB-KW"/>
</dbReference>
<dbReference type="SMART" id="SM00382">
    <property type="entry name" value="AAA"/>
    <property type="match status" value="1"/>
</dbReference>
<dbReference type="InterPro" id="IPR041166">
    <property type="entry name" value="Rubredoxin_2"/>
</dbReference>
<dbReference type="PROSITE" id="PS50162">
    <property type="entry name" value="RECA_2"/>
    <property type="match status" value="1"/>
</dbReference>
<evidence type="ECO:0000259" key="3">
    <source>
        <dbReference type="PROSITE" id="PS50162"/>
    </source>
</evidence>
<feature type="compositionally biased region" description="Polar residues" evidence="2">
    <location>
        <begin position="79"/>
        <end position="89"/>
    </location>
</feature>
<dbReference type="Gene3D" id="3.40.50.300">
    <property type="entry name" value="P-loop containing nucleotide triphosphate hydrolases"/>
    <property type="match status" value="1"/>
</dbReference>
<evidence type="ECO:0000256" key="1">
    <source>
        <dbReference type="ARBA" id="ARBA00022723"/>
    </source>
</evidence>
<dbReference type="PRINTS" id="PR01874">
    <property type="entry name" value="DNAREPAIRADA"/>
</dbReference>